<proteinExistence type="predicted"/>
<organism evidence="1">
    <name type="scientific">Rhizophora mucronata</name>
    <name type="common">Asiatic mangrove</name>
    <dbReference type="NCBI Taxonomy" id="61149"/>
    <lineage>
        <taxon>Eukaryota</taxon>
        <taxon>Viridiplantae</taxon>
        <taxon>Streptophyta</taxon>
        <taxon>Embryophyta</taxon>
        <taxon>Tracheophyta</taxon>
        <taxon>Spermatophyta</taxon>
        <taxon>Magnoliopsida</taxon>
        <taxon>eudicotyledons</taxon>
        <taxon>Gunneridae</taxon>
        <taxon>Pentapetalae</taxon>
        <taxon>rosids</taxon>
        <taxon>fabids</taxon>
        <taxon>Malpighiales</taxon>
        <taxon>Rhizophoraceae</taxon>
        <taxon>Rhizophora</taxon>
    </lineage>
</organism>
<dbReference type="AlphaFoldDB" id="A0A2P2QG08"/>
<accession>A0A2P2QG08</accession>
<sequence length="30" mass="3594">MELMQKLGKYMKLEFVTECTIISITIFKRV</sequence>
<reference evidence="1" key="1">
    <citation type="submission" date="2018-02" db="EMBL/GenBank/DDBJ databases">
        <title>Rhizophora mucronata_Transcriptome.</title>
        <authorList>
            <person name="Meera S.P."/>
            <person name="Sreeshan A."/>
            <person name="Augustine A."/>
        </authorList>
    </citation>
    <scope>NUCLEOTIDE SEQUENCE</scope>
    <source>
        <tissue evidence="1">Leaf</tissue>
    </source>
</reference>
<protein>
    <submittedName>
        <fullName evidence="1">Uncharacterized protein</fullName>
    </submittedName>
</protein>
<dbReference type="EMBL" id="GGEC01085445">
    <property type="protein sequence ID" value="MBX65929.1"/>
    <property type="molecule type" value="Transcribed_RNA"/>
</dbReference>
<name>A0A2P2QG08_RHIMU</name>
<evidence type="ECO:0000313" key="1">
    <source>
        <dbReference type="EMBL" id="MBX65929.1"/>
    </source>
</evidence>